<dbReference type="AlphaFoldDB" id="A0A4S4ESR4"/>
<proteinExistence type="predicted"/>
<dbReference type="STRING" id="542762.A0A4S4ESR4"/>
<feature type="transmembrane region" description="Helical" evidence="1">
    <location>
        <begin position="195"/>
        <end position="214"/>
    </location>
</feature>
<evidence type="ECO:0000313" key="3">
    <source>
        <dbReference type="EMBL" id="THG19464.1"/>
    </source>
</evidence>
<dbReference type="PANTHER" id="PTHR24177">
    <property type="entry name" value="CASKIN"/>
    <property type="match status" value="1"/>
</dbReference>
<dbReference type="Pfam" id="PF13962">
    <property type="entry name" value="PGG"/>
    <property type="match status" value="1"/>
</dbReference>
<gene>
    <name evidence="3" type="ORF">TEA_024007</name>
</gene>
<feature type="transmembrane region" description="Helical" evidence="1">
    <location>
        <begin position="153"/>
        <end position="175"/>
    </location>
</feature>
<feature type="domain" description="PGG" evidence="2">
    <location>
        <begin position="144"/>
        <end position="252"/>
    </location>
</feature>
<reference evidence="3 4" key="1">
    <citation type="journal article" date="2018" name="Proc. Natl. Acad. Sci. U.S.A.">
        <title>Draft genome sequence of Camellia sinensis var. sinensis provides insights into the evolution of the tea genome and tea quality.</title>
        <authorList>
            <person name="Wei C."/>
            <person name="Yang H."/>
            <person name="Wang S."/>
            <person name="Zhao J."/>
            <person name="Liu C."/>
            <person name="Gao L."/>
            <person name="Xia E."/>
            <person name="Lu Y."/>
            <person name="Tai Y."/>
            <person name="She G."/>
            <person name="Sun J."/>
            <person name="Cao H."/>
            <person name="Tong W."/>
            <person name="Gao Q."/>
            <person name="Li Y."/>
            <person name="Deng W."/>
            <person name="Jiang X."/>
            <person name="Wang W."/>
            <person name="Chen Q."/>
            <person name="Zhang S."/>
            <person name="Li H."/>
            <person name="Wu J."/>
            <person name="Wang P."/>
            <person name="Li P."/>
            <person name="Shi C."/>
            <person name="Zheng F."/>
            <person name="Jian J."/>
            <person name="Huang B."/>
            <person name="Shan D."/>
            <person name="Shi M."/>
            <person name="Fang C."/>
            <person name="Yue Y."/>
            <person name="Li F."/>
            <person name="Li D."/>
            <person name="Wei S."/>
            <person name="Han B."/>
            <person name="Jiang C."/>
            <person name="Yin Y."/>
            <person name="Xia T."/>
            <person name="Zhang Z."/>
            <person name="Bennetzen J.L."/>
            <person name="Zhao S."/>
            <person name="Wan X."/>
        </authorList>
    </citation>
    <scope>NUCLEOTIDE SEQUENCE [LARGE SCALE GENOMIC DNA]</scope>
    <source>
        <strain evidence="4">cv. Shuchazao</strain>
        <tissue evidence="3">Leaf</tissue>
    </source>
</reference>
<feature type="transmembrane region" description="Helical" evidence="1">
    <location>
        <begin position="234"/>
        <end position="257"/>
    </location>
</feature>
<dbReference type="PANTHER" id="PTHR24177:SF343">
    <property type="entry name" value="PROTEIN ACCELERATED CELL DEATH 6-LIKE"/>
    <property type="match status" value="1"/>
</dbReference>
<keyword evidence="1" id="KW-1133">Transmembrane helix</keyword>
<dbReference type="Proteomes" id="UP000306102">
    <property type="component" value="Unassembled WGS sequence"/>
</dbReference>
<dbReference type="InterPro" id="IPR036770">
    <property type="entry name" value="Ankyrin_rpt-contain_sf"/>
</dbReference>
<keyword evidence="4" id="KW-1185">Reference proteome</keyword>
<protein>
    <recommendedName>
        <fullName evidence="2">PGG domain-containing protein</fullName>
    </recommendedName>
</protein>
<evidence type="ECO:0000313" key="4">
    <source>
        <dbReference type="Proteomes" id="UP000306102"/>
    </source>
</evidence>
<keyword evidence="1" id="KW-0812">Transmembrane</keyword>
<dbReference type="InterPro" id="IPR026961">
    <property type="entry name" value="PGG_dom"/>
</dbReference>
<sequence>MRNPLIEATKDGIYELVIQILGKFPYAAYGYDENGKNIIHIAVEQKDRILYEYFMKNIISKKDMLADVDNEGNTILHLAARLGTTPRVLLGCLNQMTWDICWFTRVWYEHKFLEHFLDHENINGNTARDLFEENHSNLRQQSEKALKDMNNSLMVVSVLIGTVNYTALFTIPGAFNGTTGLPVVKYTNGHELNVFNFYVTLTLICSLFALIMMLSIQLSRFRSSDFYMALPMRFFCAMLTLFISLIYTVAACSQACVLEAMTHVQVMARLTQLSSSVVLALIFVDTVYLTVTYICFAVHWSLYYKGQESLRLIF</sequence>
<dbReference type="EMBL" id="SDRB02002413">
    <property type="protein sequence ID" value="THG19464.1"/>
    <property type="molecule type" value="Genomic_DNA"/>
</dbReference>
<accession>A0A4S4ESR4</accession>
<dbReference type="GO" id="GO:0016020">
    <property type="term" value="C:membrane"/>
    <property type="evidence" value="ECO:0007669"/>
    <property type="project" value="TreeGrafter"/>
</dbReference>
<evidence type="ECO:0000256" key="1">
    <source>
        <dbReference type="SAM" id="Phobius"/>
    </source>
</evidence>
<dbReference type="Gene3D" id="1.25.40.20">
    <property type="entry name" value="Ankyrin repeat-containing domain"/>
    <property type="match status" value="1"/>
</dbReference>
<comment type="caution">
    <text evidence="3">The sequence shown here is derived from an EMBL/GenBank/DDBJ whole genome shotgun (WGS) entry which is preliminary data.</text>
</comment>
<name>A0A4S4ESR4_CAMSN</name>
<dbReference type="SUPFAM" id="SSF48403">
    <property type="entry name" value="Ankyrin repeat"/>
    <property type="match status" value="1"/>
</dbReference>
<keyword evidence="1" id="KW-0472">Membrane</keyword>
<organism evidence="3 4">
    <name type="scientific">Camellia sinensis var. sinensis</name>
    <name type="common">China tea</name>
    <dbReference type="NCBI Taxonomy" id="542762"/>
    <lineage>
        <taxon>Eukaryota</taxon>
        <taxon>Viridiplantae</taxon>
        <taxon>Streptophyta</taxon>
        <taxon>Embryophyta</taxon>
        <taxon>Tracheophyta</taxon>
        <taxon>Spermatophyta</taxon>
        <taxon>Magnoliopsida</taxon>
        <taxon>eudicotyledons</taxon>
        <taxon>Gunneridae</taxon>
        <taxon>Pentapetalae</taxon>
        <taxon>asterids</taxon>
        <taxon>Ericales</taxon>
        <taxon>Theaceae</taxon>
        <taxon>Camellia</taxon>
    </lineage>
</organism>
<feature type="transmembrane region" description="Helical" evidence="1">
    <location>
        <begin position="277"/>
        <end position="302"/>
    </location>
</feature>
<evidence type="ECO:0000259" key="2">
    <source>
        <dbReference type="Pfam" id="PF13962"/>
    </source>
</evidence>